<dbReference type="AlphaFoldDB" id="A0A6F9DLJ5"/>
<protein>
    <submittedName>
        <fullName evidence="1">28S ribosomal protein S35, mitochondrial-like</fullName>
    </submittedName>
</protein>
<keyword evidence="1" id="KW-0689">Ribosomal protein</keyword>
<reference evidence="1" key="1">
    <citation type="submission" date="2020-04" db="EMBL/GenBank/DDBJ databases">
        <authorList>
            <person name="Neveu A P."/>
        </authorList>
    </citation>
    <scope>NUCLEOTIDE SEQUENCE</scope>
    <source>
        <tissue evidence="1">Whole embryo</tissue>
    </source>
</reference>
<sequence>MFCVKTRFKPGSRTGTEPEPANRFERLNSLNLNQTGKSAACIIFCNRLHNFIDFKQCAKAWSSCGPPNVCKIKRENRTTLNNIMSIVVEFSKIPEWDSPIPIPCLVSVPVPLDFLHAYRFCLSICKYSHFTPFLRSVSKTNVRILNRRFAESTIFTLI</sequence>
<keyword evidence="1" id="KW-0687">Ribonucleoprotein</keyword>
<proteinExistence type="evidence at transcript level"/>
<organism evidence="1">
    <name type="scientific">Phallusia mammillata</name>
    <dbReference type="NCBI Taxonomy" id="59560"/>
    <lineage>
        <taxon>Eukaryota</taxon>
        <taxon>Metazoa</taxon>
        <taxon>Chordata</taxon>
        <taxon>Tunicata</taxon>
        <taxon>Ascidiacea</taxon>
        <taxon>Phlebobranchia</taxon>
        <taxon>Ascidiidae</taxon>
        <taxon>Phallusia</taxon>
    </lineage>
</organism>
<dbReference type="EMBL" id="LR788147">
    <property type="protein sequence ID" value="CAB3264009.1"/>
    <property type="molecule type" value="mRNA"/>
</dbReference>
<evidence type="ECO:0000313" key="1">
    <source>
        <dbReference type="EMBL" id="CAB3264009.1"/>
    </source>
</evidence>
<name>A0A6F9DLJ5_9ASCI</name>
<accession>A0A6F9DLJ5</accession>
<dbReference type="GO" id="GO:0005840">
    <property type="term" value="C:ribosome"/>
    <property type="evidence" value="ECO:0007669"/>
    <property type="project" value="UniProtKB-KW"/>
</dbReference>
<gene>
    <name evidence="1" type="primary">Mrps35-001</name>
</gene>